<evidence type="ECO:0000313" key="1">
    <source>
        <dbReference type="EMBL" id="OAR05102.1"/>
    </source>
</evidence>
<dbReference type="EMBL" id="JXBB01000005">
    <property type="protein sequence ID" value="OAR05102.1"/>
    <property type="molecule type" value="Genomic_DNA"/>
</dbReference>
<evidence type="ECO:0000313" key="2">
    <source>
        <dbReference type="Proteomes" id="UP000243024"/>
    </source>
</evidence>
<accession>A0A179ITB7</accession>
<name>A0A179ITB7_HYDSH</name>
<keyword evidence="2" id="KW-1185">Reference proteome</keyword>
<proteinExistence type="predicted"/>
<gene>
    <name evidence="1" type="ORF">SA87_06280</name>
</gene>
<comment type="caution">
    <text evidence="1">The sequence shown here is derived from an EMBL/GenBank/DDBJ whole genome shotgun (WGS) entry which is preliminary data.</text>
</comment>
<organism evidence="1 2">
    <name type="scientific">Hydrogenibacillus schlegelii</name>
    <name type="common">Bacillus schlegelii</name>
    <dbReference type="NCBI Taxonomy" id="1484"/>
    <lineage>
        <taxon>Bacteria</taxon>
        <taxon>Bacillati</taxon>
        <taxon>Bacillota</taxon>
        <taxon>Bacilli</taxon>
        <taxon>Bacillales</taxon>
        <taxon>Bacillales Family X. Incertae Sedis</taxon>
        <taxon>Hydrogenibacillus</taxon>
    </lineage>
</organism>
<dbReference type="OrthoDB" id="9781005at2"/>
<dbReference type="AlphaFoldDB" id="A0A179ITB7"/>
<protein>
    <submittedName>
        <fullName evidence="1">Uncharacterized protein</fullName>
    </submittedName>
</protein>
<sequence length="102" mass="11495">MRKPKPNPLLETVVLAKERANLALRLLSEREPDAFEVLYTDFTQLVYGGGKVWFLPILDHRTRTGTSKPSMRFWPVGSGPITSTGCIQACGTKRPKERLQKP</sequence>
<dbReference type="Proteomes" id="UP000243024">
    <property type="component" value="Unassembled WGS sequence"/>
</dbReference>
<reference evidence="1 2" key="1">
    <citation type="submission" date="2015-09" db="EMBL/GenBank/DDBJ databases">
        <title>Draft genome sequence of Hydrogenibacillus schlegelii DSM 2000.</title>
        <authorList>
            <person name="Hemp J."/>
        </authorList>
    </citation>
    <scope>NUCLEOTIDE SEQUENCE [LARGE SCALE GENOMIC DNA]</scope>
    <source>
        <strain evidence="1 2">MA 48</strain>
    </source>
</reference>
<dbReference type="RefSeq" id="WP_066198912.1">
    <property type="nucleotide sequence ID" value="NZ_CBCSAS010000019.1"/>
</dbReference>